<keyword evidence="13" id="KW-1185">Reference proteome</keyword>
<dbReference type="RefSeq" id="XP_032803130.1">
    <property type="nucleotide sequence ID" value="XM_032947239.1"/>
</dbReference>
<dbReference type="InterPro" id="IPR031418">
    <property type="entry name" value="RITA1"/>
</dbReference>
<organism evidence="13 14">
    <name type="scientific">Petromyzon marinus</name>
    <name type="common">Sea lamprey</name>
    <dbReference type="NCBI Taxonomy" id="7757"/>
    <lineage>
        <taxon>Eukaryota</taxon>
        <taxon>Metazoa</taxon>
        <taxon>Chordata</taxon>
        <taxon>Craniata</taxon>
        <taxon>Vertebrata</taxon>
        <taxon>Cyclostomata</taxon>
        <taxon>Hyperoartia</taxon>
        <taxon>Petromyzontiformes</taxon>
        <taxon>Petromyzontidae</taxon>
        <taxon>Petromyzon</taxon>
    </lineage>
</organism>
<protein>
    <recommendedName>
        <fullName evidence="5">RBPJ-interacting and tubulin-associated protein 1</fullName>
    </recommendedName>
    <alternativeName>
        <fullName evidence="11">RBPJ-interacting and tubulin-associated protein</fullName>
    </alternativeName>
</protein>
<evidence type="ECO:0000313" key="13">
    <source>
        <dbReference type="Proteomes" id="UP001318040"/>
    </source>
</evidence>
<dbReference type="Pfam" id="PF17066">
    <property type="entry name" value="RITA"/>
    <property type="match status" value="1"/>
</dbReference>
<feature type="region of interest" description="Disordered" evidence="12">
    <location>
        <begin position="226"/>
        <end position="264"/>
    </location>
</feature>
<evidence type="ECO:0000256" key="1">
    <source>
        <dbReference type="ARBA" id="ARBA00004123"/>
    </source>
</evidence>
<dbReference type="GO" id="GO:0051168">
    <property type="term" value="P:nuclear export"/>
    <property type="evidence" value="ECO:0007669"/>
    <property type="project" value="InterPro"/>
</dbReference>
<dbReference type="GO" id="GO:0015631">
    <property type="term" value="F:tubulin binding"/>
    <property type="evidence" value="ECO:0007669"/>
    <property type="project" value="InterPro"/>
</dbReference>
<evidence type="ECO:0000313" key="15">
    <source>
        <dbReference type="RefSeq" id="XP_032803132.1"/>
    </source>
</evidence>
<dbReference type="RefSeq" id="XP_032803132.1">
    <property type="nucleotide sequence ID" value="XM_032947241.1"/>
</dbReference>
<comment type="similarity">
    <text evidence="3">Belongs to the RITA family.</text>
</comment>
<dbReference type="PANTHER" id="PTHR34917">
    <property type="entry name" value="RBPJ-INTERACTING AND TUBULIN-ASSOCIATED PROTEIN 1"/>
    <property type="match status" value="1"/>
</dbReference>
<evidence type="ECO:0000256" key="3">
    <source>
        <dbReference type="ARBA" id="ARBA00010906"/>
    </source>
</evidence>
<dbReference type="GO" id="GO:0007219">
    <property type="term" value="P:Notch signaling pathway"/>
    <property type="evidence" value="ECO:0007669"/>
    <property type="project" value="UniProtKB-KW"/>
</dbReference>
<dbReference type="AlphaFoldDB" id="A0AAJ7SQU9"/>
<keyword evidence="6" id="KW-0963">Cytoplasm</keyword>
<evidence type="ECO:0000256" key="5">
    <source>
        <dbReference type="ARBA" id="ARBA00014447"/>
    </source>
</evidence>
<evidence type="ECO:0000256" key="12">
    <source>
        <dbReference type="SAM" id="MobiDB-lite"/>
    </source>
</evidence>
<name>A0AAJ7SQU9_PETMA</name>
<feature type="compositionally biased region" description="Polar residues" evidence="12">
    <location>
        <begin position="173"/>
        <end position="194"/>
    </location>
</feature>
<dbReference type="GO" id="GO:0005737">
    <property type="term" value="C:cytoplasm"/>
    <property type="evidence" value="ECO:0007669"/>
    <property type="project" value="UniProtKB-SubCell"/>
</dbReference>
<evidence type="ECO:0000256" key="9">
    <source>
        <dbReference type="ARBA" id="ARBA00023242"/>
    </source>
</evidence>
<proteinExistence type="inferred from homology"/>
<evidence type="ECO:0000256" key="7">
    <source>
        <dbReference type="ARBA" id="ARBA00022902"/>
    </source>
</evidence>
<dbReference type="PANTHER" id="PTHR34917:SF1">
    <property type="entry name" value="RBPJ-INTERACTING AND TUBULIN-ASSOCIATED PROTEIN 1"/>
    <property type="match status" value="1"/>
</dbReference>
<dbReference type="GeneID" id="116939170"/>
<dbReference type="Proteomes" id="UP001318040">
    <property type="component" value="Chromosome 5"/>
</dbReference>
<gene>
    <name evidence="14 15" type="primary">RITA1</name>
</gene>
<feature type="region of interest" description="Disordered" evidence="12">
    <location>
        <begin position="130"/>
        <end position="202"/>
    </location>
</feature>
<keyword evidence="7" id="KW-0524">Neurogenesis</keyword>
<keyword evidence="8" id="KW-0914">Notch signaling pathway</keyword>
<evidence type="ECO:0000256" key="10">
    <source>
        <dbReference type="ARBA" id="ARBA00024957"/>
    </source>
</evidence>
<comment type="function">
    <text evidence="10">Tubulin-binding protein that acts as a negative regulator of Notch signaling pathway. Shuttles between the cytoplasm and the nucleus and mediates the nuclear export of RBPJ/RBPSUH, thereby preventing the interaction between RBPJ/RBPSUH and NICD product of Notch proteins (Notch intracellular domain), leading to down-regulate Notch-mediated transcription. May play a role in neurogenesis.</text>
</comment>
<dbReference type="CTD" id="84934"/>
<feature type="region of interest" description="Disordered" evidence="12">
    <location>
        <begin position="52"/>
        <end position="84"/>
    </location>
</feature>
<feature type="region of interest" description="Disordered" evidence="12">
    <location>
        <begin position="1"/>
        <end position="22"/>
    </location>
</feature>
<evidence type="ECO:0000256" key="4">
    <source>
        <dbReference type="ARBA" id="ARBA00011667"/>
    </source>
</evidence>
<dbReference type="KEGG" id="pmrn:116939170"/>
<accession>A0AAJ7SQU9</accession>
<dbReference type="GO" id="GO:0045746">
    <property type="term" value="P:negative regulation of Notch signaling pathway"/>
    <property type="evidence" value="ECO:0007669"/>
    <property type="project" value="TreeGrafter"/>
</dbReference>
<evidence type="ECO:0000256" key="6">
    <source>
        <dbReference type="ARBA" id="ARBA00022490"/>
    </source>
</evidence>
<feature type="compositionally biased region" description="Low complexity" evidence="12">
    <location>
        <begin position="54"/>
        <end position="79"/>
    </location>
</feature>
<evidence type="ECO:0000256" key="8">
    <source>
        <dbReference type="ARBA" id="ARBA00022976"/>
    </source>
</evidence>
<comment type="subunit">
    <text evidence="4">Interacts with RBPJ/RBPSUH.</text>
</comment>
<reference evidence="14 15" key="1">
    <citation type="submission" date="2025-04" db="UniProtKB">
        <authorList>
            <consortium name="RefSeq"/>
        </authorList>
    </citation>
    <scope>IDENTIFICATION</scope>
    <source>
        <tissue evidence="14 15">Sperm</tissue>
    </source>
</reference>
<sequence>MAVDLVVSGSRPGTASPKTARARYRVRSEASFVEETLFGDPSGRPLPYVRPFEAPWAGSPRPASAPSSAPATPKTPSGSGMPMTRNKYRLVKHSPTYCDEMLFGGPLADSGWDPPWVSREDRGVRIKPLLWTPPSYRPHRAESEHKKNSPPLKAPHRMAPLETAPIDGRPNVGSATASINGRSAGSDSHKSNQPGKEKHHRTVSLGAHGVAGDLVVCGSRPSSARGDFARPRLDGRRESVASQTEVVRPGSARRPQSARLYGSTGSLVAVRPPWR</sequence>
<feature type="compositionally biased region" description="Basic and acidic residues" evidence="12">
    <location>
        <begin position="227"/>
        <end position="239"/>
    </location>
</feature>
<keyword evidence="9" id="KW-0539">Nucleus</keyword>
<evidence type="ECO:0000313" key="14">
    <source>
        <dbReference type="RefSeq" id="XP_032803130.1"/>
    </source>
</evidence>
<evidence type="ECO:0000256" key="11">
    <source>
        <dbReference type="ARBA" id="ARBA00031318"/>
    </source>
</evidence>
<comment type="subcellular location">
    <subcellularLocation>
        <location evidence="2">Cytoplasm</location>
    </subcellularLocation>
    <subcellularLocation>
        <location evidence="1">Nucleus</location>
    </subcellularLocation>
</comment>
<evidence type="ECO:0000256" key="2">
    <source>
        <dbReference type="ARBA" id="ARBA00004496"/>
    </source>
</evidence>
<dbReference type="GO" id="GO:0005634">
    <property type="term" value="C:nucleus"/>
    <property type="evidence" value="ECO:0007669"/>
    <property type="project" value="UniProtKB-SubCell"/>
</dbReference>
<dbReference type="GO" id="GO:0007399">
    <property type="term" value="P:nervous system development"/>
    <property type="evidence" value="ECO:0007669"/>
    <property type="project" value="UniProtKB-KW"/>
</dbReference>